<dbReference type="CDD" id="cd07821">
    <property type="entry name" value="PYR_PYL_RCAR_like"/>
    <property type="match status" value="1"/>
</dbReference>
<gene>
    <name evidence="1" type="ORF">EPA93_00250</name>
</gene>
<dbReference type="PANTHER" id="PTHR39332:SF7">
    <property type="entry name" value="SRPBCC FAMILY PROTEIN"/>
    <property type="match status" value="1"/>
</dbReference>
<keyword evidence="2" id="KW-1185">Reference proteome</keyword>
<sequence>MAKSYYSTVFEQSAEQVWAVIRDFNSYPVWFEGVSESHIKDGKAGDAVGAIRDVRLGETDVHHIQRLLAHSDIERAYTYEFCEPFPYPTRNCQMTLCVTPIIDGKRAFVEWWVTFDCEPAEYEHWTHYFAHNVYAKGLESLRSYLESKYPSEQK</sequence>
<dbReference type="InterPro" id="IPR019587">
    <property type="entry name" value="Polyketide_cyclase/dehydratase"/>
</dbReference>
<dbReference type="SUPFAM" id="SSF55961">
    <property type="entry name" value="Bet v1-like"/>
    <property type="match status" value="1"/>
</dbReference>
<dbReference type="RefSeq" id="WP_129885107.1">
    <property type="nucleotide sequence ID" value="NZ_CP035758.1"/>
</dbReference>
<reference evidence="1 2" key="1">
    <citation type="submission" date="2019-01" db="EMBL/GenBank/DDBJ databases">
        <title>Ktedonosporobacter rubrisoli SCAWS-G2.</title>
        <authorList>
            <person name="Huang Y."/>
            <person name="Yan B."/>
        </authorList>
    </citation>
    <scope>NUCLEOTIDE SEQUENCE [LARGE SCALE GENOMIC DNA]</scope>
    <source>
        <strain evidence="1 2">SCAWS-G2</strain>
    </source>
</reference>
<dbReference type="Pfam" id="PF10604">
    <property type="entry name" value="Polyketide_cyc2"/>
    <property type="match status" value="1"/>
</dbReference>
<dbReference type="EMBL" id="CP035758">
    <property type="protein sequence ID" value="QBD74508.1"/>
    <property type="molecule type" value="Genomic_DNA"/>
</dbReference>
<dbReference type="PANTHER" id="PTHR39332">
    <property type="entry name" value="BLL4707 PROTEIN"/>
    <property type="match status" value="1"/>
</dbReference>
<dbReference type="KEGG" id="kbs:EPA93_00250"/>
<organism evidence="1 2">
    <name type="scientific">Ktedonosporobacter rubrisoli</name>
    <dbReference type="NCBI Taxonomy" id="2509675"/>
    <lineage>
        <taxon>Bacteria</taxon>
        <taxon>Bacillati</taxon>
        <taxon>Chloroflexota</taxon>
        <taxon>Ktedonobacteria</taxon>
        <taxon>Ktedonobacterales</taxon>
        <taxon>Ktedonosporobacteraceae</taxon>
        <taxon>Ktedonosporobacter</taxon>
    </lineage>
</organism>
<dbReference type="InterPro" id="IPR023393">
    <property type="entry name" value="START-like_dom_sf"/>
</dbReference>
<evidence type="ECO:0000313" key="1">
    <source>
        <dbReference type="EMBL" id="QBD74508.1"/>
    </source>
</evidence>
<dbReference type="Proteomes" id="UP000290365">
    <property type="component" value="Chromosome"/>
</dbReference>
<protein>
    <submittedName>
        <fullName evidence="1">SRPBCC family protein</fullName>
    </submittedName>
</protein>
<dbReference type="AlphaFoldDB" id="A0A4P6JHL4"/>
<evidence type="ECO:0000313" key="2">
    <source>
        <dbReference type="Proteomes" id="UP000290365"/>
    </source>
</evidence>
<accession>A0A4P6JHL4</accession>
<name>A0A4P6JHL4_KTERU</name>
<proteinExistence type="predicted"/>
<dbReference type="Gene3D" id="3.30.530.20">
    <property type="match status" value="1"/>
</dbReference>
<dbReference type="OrthoDB" id="5402478at2"/>